<accession>A0A0E3RK81</accession>
<dbReference type="GeneID" id="25419102"/>
<reference evidence="1 2" key="1">
    <citation type="submission" date="2014-07" db="EMBL/GenBank/DDBJ databases">
        <title>Methanogenic archaea and the global carbon cycle.</title>
        <authorList>
            <person name="Henriksen J.R."/>
            <person name="Luke J."/>
            <person name="Reinhart S."/>
            <person name="Benedict M.N."/>
            <person name="Youngblut N.D."/>
            <person name="Metcalf M.E."/>
            <person name="Whitaker R.J."/>
            <person name="Metcalf W.W."/>
        </authorList>
    </citation>
    <scope>NUCLEOTIDE SEQUENCE [LARGE SCALE GENOMIC DNA]</scope>
    <source>
        <strain evidence="1 2">S-6</strain>
    </source>
</reference>
<dbReference type="HOGENOM" id="CLU_085072_0_0_2"/>
<dbReference type="AlphaFoldDB" id="A0A0E3RK81"/>
<evidence type="ECO:0000313" key="1">
    <source>
        <dbReference type="EMBL" id="AKB64918.1"/>
    </source>
</evidence>
<dbReference type="InterPro" id="IPR036086">
    <property type="entry name" value="ParB/Sulfiredoxin_sf"/>
</dbReference>
<sequence length="241" mass="27936">MVTIDPEFKKLIDPLNEQEREDLENSIRENGFNPAFPVILWKNHDIVVDGHNRFEICQKLNVEPKIIEQEFESREAVKEWMIRAQLSRRNLTPEQLSYFRGLKYNTEKSSYGGSSCKNCNSKTNEKLAKEFGVSARTISNDGKYTEAIDKICKVCDISKQELLRDFKKSDIIELADMPENKVKDGLEKLRSGDKKKKNAKGSCPYYLEFDSEINKKIIEMARGNAKALFESLINAEYERRH</sequence>
<proteinExistence type="predicted"/>
<dbReference type="Gene3D" id="3.90.1530.10">
    <property type="entry name" value="Conserved hypothetical protein from pyrococcus furiosus pfu- 392566-001, ParB domain"/>
    <property type="match status" value="1"/>
</dbReference>
<dbReference type="SUPFAM" id="SSF110849">
    <property type="entry name" value="ParB/Sulfiredoxin"/>
    <property type="match status" value="1"/>
</dbReference>
<dbReference type="Proteomes" id="UP000033097">
    <property type="component" value="Chromosome"/>
</dbReference>
<dbReference type="RefSeq" id="WP_052728062.1">
    <property type="nucleotide sequence ID" value="NZ_CP009512.1"/>
</dbReference>
<dbReference type="PATRIC" id="fig|213585.10.peg.2182"/>
<organism evidence="1 2">
    <name type="scientific">Methanosarcina mazei S-6</name>
    <dbReference type="NCBI Taxonomy" id="213585"/>
    <lineage>
        <taxon>Archaea</taxon>
        <taxon>Methanobacteriati</taxon>
        <taxon>Methanobacteriota</taxon>
        <taxon>Stenosarchaea group</taxon>
        <taxon>Methanomicrobia</taxon>
        <taxon>Methanosarcinales</taxon>
        <taxon>Methanosarcinaceae</taxon>
        <taxon>Methanosarcina</taxon>
    </lineage>
</organism>
<evidence type="ECO:0000313" key="2">
    <source>
        <dbReference type="Proteomes" id="UP000033097"/>
    </source>
</evidence>
<dbReference type="KEGG" id="mmj:MSMAS_1722"/>
<gene>
    <name evidence="1" type="ORF">MSMAS_1722</name>
</gene>
<protein>
    <submittedName>
        <fullName evidence="1">Ribosome recycling factor</fullName>
    </submittedName>
</protein>
<dbReference type="EMBL" id="CP009512">
    <property type="protein sequence ID" value="AKB64918.1"/>
    <property type="molecule type" value="Genomic_DNA"/>
</dbReference>
<dbReference type="STRING" id="213585.MSMAS_1722"/>
<name>A0A0E3RK81_METMZ</name>